<dbReference type="InterPro" id="IPR051908">
    <property type="entry name" value="Ribosomal_N-acetyltransferase"/>
</dbReference>
<dbReference type="PANTHER" id="PTHR43441">
    <property type="entry name" value="RIBOSOMAL-PROTEIN-SERINE ACETYLTRANSFERASE"/>
    <property type="match status" value="1"/>
</dbReference>
<dbReference type="GO" id="GO:0016746">
    <property type="term" value="F:acyltransferase activity"/>
    <property type="evidence" value="ECO:0007669"/>
    <property type="project" value="UniProtKB-KW"/>
</dbReference>
<dbReference type="Pfam" id="PF13302">
    <property type="entry name" value="Acetyltransf_3"/>
    <property type="match status" value="1"/>
</dbReference>
<sequence>MEDDTHSLPKRVRFVELGATALRALAHGDLAGGSAAAGVALDEHFVSERARSIFGYRAEQLAEDPSAAPWIARAVVSEPDGAVVGDAGFHGPPDETGMVEVGYTVVPGYRRQGYARAMLRALLLRAAAEPQVKTVRATIRSDNAASLATIEGFGFTPVGEQGEERDGLEIVFEVPAGALRAEELSGSDERPS</sequence>
<dbReference type="EC" id="2.3.-.-" evidence="2"/>
<dbReference type="RefSeq" id="WP_051710038.1">
    <property type="nucleotide sequence ID" value="NZ_JBFAGR010000037.1"/>
</dbReference>
<dbReference type="InterPro" id="IPR000182">
    <property type="entry name" value="GNAT_dom"/>
</dbReference>
<name>A0ABV9VCC2_STRAZ</name>
<dbReference type="Proteomes" id="UP001595908">
    <property type="component" value="Unassembled WGS sequence"/>
</dbReference>
<dbReference type="GeneID" id="31236813"/>
<comment type="caution">
    <text evidence="2">The sequence shown here is derived from an EMBL/GenBank/DDBJ whole genome shotgun (WGS) entry which is preliminary data.</text>
</comment>
<dbReference type="InterPro" id="IPR016181">
    <property type="entry name" value="Acyl_CoA_acyltransferase"/>
</dbReference>
<keyword evidence="2" id="KW-0012">Acyltransferase</keyword>
<dbReference type="PANTHER" id="PTHR43441:SF6">
    <property type="entry name" value="N-ACETYLTRANSFERASE DOMAIN-CONTAINING PROTEIN"/>
    <property type="match status" value="1"/>
</dbReference>
<evidence type="ECO:0000313" key="2">
    <source>
        <dbReference type="EMBL" id="MFC4981258.1"/>
    </source>
</evidence>
<keyword evidence="2" id="KW-0808">Transferase</keyword>
<dbReference type="PROSITE" id="PS51186">
    <property type="entry name" value="GNAT"/>
    <property type="match status" value="1"/>
</dbReference>
<evidence type="ECO:0000259" key="1">
    <source>
        <dbReference type="PROSITE" id="PS51186"/>
    </source>
</evidence>
<reference evidence="3" key="1">
    <citation type="journal article" date="2019" name="Int. J. Syst. Evol. Microbiol.">
        <title>The Global Catalogue of Microorganisms (GCM) 10K type strain sequencing project: providing services to taxonomists for standard genome sequencing and annotation.</title>
        <authorList>
            <consortium name="The Broad Institute Genomics Platform"/>
            <consortium name="The Broad Institute Genome Sequencing Center for Infectious Disease"/>
            <person name="Wu L."/>
            <person name="Ma J."/>
        </authorList>
    </citation>
    <scope>NUCLEOTIDE SEQUENCE [LARGE SCALE GENOMIC DNA]</scope>
    <source>
        <strain evidence="3">ICMP 257</strain>
    </source>
</reference>
<proteinExistence type="predicted"/>
<keyword evidence="3" id="KW-1185">Reference proteome</keyword>
<feature type="domain" description="N-acetyltransferase" evidence="1">
    <location>
        <begin position="20"/>
        <end position="175"/>
    </location>
</feature>
<organism evidence="2 3">
    <name type="scientific">Streptomyces atroolivaceus</name>
    <dbReference type="NCBI Taxonomy" id="66869"/>
    <lineage>
        <taxon>Bacteria</taxon>
        <taxon>Bacillati</taxon>
        <taxon>Actinomycetota</taxon>
        <taxon>Actinomycetes</taxon>
        <taxon>Kitasatosporales</taxon>
        <taxon>Streptomycetaceae</taxon>
        <taxon>Streptomyces</taxon>
    </lineage>
</organism>
<accession>A0ABV9VCC2</accession>
<gene>
    <name evidence="2" type="ORF">ACFPL4_23345</name>
</gene>
<dbReference type="SUPFAM" id="SSF55729">
    <property type="entry name" value="Acyl-CoA N-acyltransferases (Nat)"/>
    <property type="match status" value="1"/>
</dbReference>
<evidence type="ECO:0000313" key="3">
    <source>
        <dbReference type="Proteomes" id="UP001595908"/>
    </source>
</evidence>
<protein>
    <submittedName>
        <fullName evidence="2">GNAT family N-acetyltransferase</fullName>
        <ecNumber evidence="2">2.3.-.-</ecNumber>
    </submittedName>
</protein>
<dbReference type="Gene3D" id="3.40.630.30">
    <property type="match status" value="1"/>
</dbReference>
<dbReference type="EMBL" id="JBHSJE010000006">
    <property type="protein sequence ID" value="MFC4981258.1"/>
    <property type="molecule type" value="Genomic_DNA"/>
</dbReference>